<dbReference type="PANTHER" id="PTHR42944">
    <property type="entry name" value="ADENINE DNA GLYCOSYLASE"/>
    <property type="match status" value="1"/>
</dbReference>
<evidence type="ECO:0000256" key="10">
    <source>
        <dbReference type="ARBA" id="ARBA00022801"/>
    </source>
</evidence>
<comment type="cofactor">
    <cofactor evidence="2">
        <name>[4Fe-4S] cluster</name>
        <dbReference type="ChEBI" id="CHEBI:49883"/>
    </cofactor>
</comment>
<evidence type="ECO:0000256" key="4">
    <source>
        <dbReference type="ARBA" id="ARBA00008343"/>
    </source>
</evidence>
<evidence type="ECO:0000256" key="14">
    <source>
        <dbReference type="ARBA" id="ARBA00023295"/>
    </source>
</evidence>
<evidence type="ECO:0000313" key="17">
    <source>
        <dbReference type="Proteomes" id="UP000319976"/>
    </source>
</evidence>
<dbReference type="InterPro" id="IPR011257">
    <property type="entry name" value="DNA_glycosylase"/>
</dbReference>
<dbReference type="PANTHER" id="PTHR42944:SF1">
    <property type="entry name" value="ADENINE DNA GLYCOSYLASE"/>
    <property type="match status" value="1"/>
</dbReference>
<dbReference type="GO" id="GO:0046872">
    <property type="term" value="F:metal ion binding"/>
    <property type="evidence" value="ECO:0007669"/>
    <property type="project" value="UniProtKB-KW"/>
</dbReference>
<comment type="function">
    <text evidence="3">Adenine glycosylase active on G-A mispairs. MutY also corrects error-prone DNA synthesis past GO lesions which are due to the oxidatively damaged form of guanine: 7,8-dihydro-8-oxoguanine (8-oxo-dGTP).</text>
</comment>
<keyword evidence="9" id="KW-0227">DNA damage</keyword>
<dbReference type="AlphaFoldDB" id="A0A517TE03"/>
<dbReference type="SUPFAM" id="SSF48150">
    <property type="entry name" value="DNA-glycosylase"/>
    <property type="match status" value="1"/>
</dbReference>
<dbReference type="GO" id="GO:0006284">
    <property type="term" value="P:base-excision repair"/>
    <property type="evidence" value="ECO:0007669"/>
    <property type="project" value="InterPro"/>
</dbReference>
<dbReference type="SUPFAM" id="SSF55811">
    <property type="entry name" value="Nudix"/>
    <property type="match status" value="1"/>
</dbReference>
<dbReference type="Pfam" id="PF00633">
    <property type="entry name" value="HHH"/>
    <property type="match status" value="1"/>
</dbReference>
<evidence type="ECO:0000256" key="3">
    <source>
        <dbReference type="ARBA" id="ARBA00002933"/>
    </source>
</evidence>
<dbReference type="InterPro" id="IPR005760">
    <property type="entry name" value="A/G_AdeGlyc_MutY"/>
</dbReference>
<dbReference type="FunFam" id="1.10.340.30:FF:000002">
    <property type="entry name" value="Adenine DNA glycosylase"/>
    <property type="match status" value="1"/>
</dbReference>
<evidence type="ECO:0000259" key="15">
    <source>
        <dbReference type="SMART" id="SM00478"/>
    </source>
</evidence>
<keyword evidence="12" id="KW-0411">Iron-sulfur</keyword>
<dbReference type="EMBL" id="CP036316">
    <property type="protein sequence ID" value="QDT66597.1"/>
    <property type="molecule type" value="Genomic_DNA"/>
</dbReference>
<evidence type="ECO:0000256" key="2">
    <source>
        <dbReference type="ARBA" id="ARBA00001966"/>
    </source>
</evidence>
<dbReference type="GO" id="GO:0000701">
    <property type="term" value="F:purine-specific mismatch base pair DNA N-glycosylase activity"/>
    <property type="evidence" value="ECO:0007669"/>
    <property type="project" value="UniProtKB-EC"/>
</dbReference>
<gene>
    <name evidence="16" type="primary">yfhQ</name>
    <name evidence="16" type="ORF">V22_38670</name>
</gene>
<evidence type="ECO:0000256" key="1">
    <source>
        <dbReference type="ARBA" id="ARBA00000843"/>
    </source>
</evidence>
<dbReference type="NCBIfam" id="TIGR01084">
    <property type="entry name" value="mutY"/>
    <property type="match status" value="1"/>
</dbReference>
<dbReference type="Pfam" id="PF00730">
    <property type="entry name" value="HhH-GPD"/>
    <property type="match status" value="1"/>
</dbReference>
<evidence type="ECO:0000256" key="13">
    <source>
        <dbReference type="ARBA" id="ARBA00023204"/>
    </source>
</evidence>
<name>A0A517TE03_9PLAN</name>
<keyword evidence="13" id="KW-0234">DNA repair</keyword>
<evidence type="ECO:0000256" key="6">
    <source>
        <dbReference type="ARBA" id="ARBA00022023"/>
    </source>
</evidence>
<dbReference type="SMART" id="SM00478">
    <property type="entry name" value="ENDO3c"/>
    <property type="match status" value="1"/>
</dbReference>
<evidence type="ECO:0000256" key="8">
    <source>
        <dbReference type="ARBA" id="ARBA00022723"/>
    </source>
</evidence>
<comment type="catalytic activity">
    <reaction evidence="1">
        <text>Hydrolyzes free adenine bases from 7,8-dihydro-8-oxoguanine:adenine mismatched double-stranded DNA, leaving an apurinic site.</text>
        <dbReference type="EC" id="3.2.2.31"/>
    </reaction>
</comment>
<evidence type="ECO:0000256" key="12">
    <source>
        <dbReference type="ARBA" id="ARBA00023014"/>
    </source>
</evidence>
<keyword evidence="14 16" id="KW-0326">Glycosidase</keyword>
<accession>A0A517TE03</accession>
<proteinExistence type="inferred from homology"/>
<keyword evidence="7" id="KW-0004">4Fe-4S</keyword>
<dbReference type="GO" id="GO:0034039">
    <property type="term" value="F:8-oxo-7,8-dihydroguanine DNA N-glycosylase activity"/>
    <property type="evidence" value="ECO:0007669"/>
    <property type="project" value="TreeGrafter"/>
</dbReference>
<keyword evidence="10 16" id="KW-0378">Hydrolase</keyword>
<dbReference type="EC" id="3.2.2.31" evidence="5"/>
<evidence type="ECO:0000256" key="11">
    <source>
        <dbReference type="ARBA" id="ARBA00023004"/>
    </source>
</evidence>
<feature type="domain" description="HhH-GPD" evidence="15">
    <location>
        <begin position="43"/>
        <end position="194"/>
    </location>
</feature>
<dbReference type="Proteomes" id="UP000319976">
    <property type="component" value="Chromosome"/>
</dbReference>
<comment type="similarity">
    <text evidence="4">Belongs to the Nth/MutY family.</text>
</comment>
<sequence>MEHDANRLRRFRRGVRQWYDAHGRMLPWRKSHDPYRIWISEIMLQQTTVAAVIPYFERFLSAFPTVEKLAAAEQTDVLKLWEGLGYYSRARNLHATAQTIVSEMSGVFPQQAEELIKLKGVGRYTAGAIASFAFDEPAPIVEANTQRLYSRILGETGDPKSTAVQRRLWEFAELIVPPKEPGKFNQALMEIGSQVCSIEAPQCPTCPVRSCCAAFRDGKVSEIPPKKIREKPTPLTDATVAVRKGNRYLLRKRQEGEWWTGVWDFPRLTLASPLPSTNLFTKSHRNGQKQLPIIDETATEVLREIEQHVLGQTGVQCEVQHLNTEIRHTVTRYRIQLLCFTASYRSGKLKTGEETQWFDYEQLAALPMSKTGRQFVDLLRSSP</sequence>
<keyword evidence="17" id="KW-1185">Reference proteome</keyword>
<dbReference type="Gene3D" id="3.90.79.10">
    <property type="entry name" value="Nucleoside Triphosphate Pyrophosphohydrolase"/>
    <property type="match status" value="1"/>
</dbReference>
<dbReference type="GO" id="GO:0035485">
    <property type="term" value="F:adenine/guanine mispair binding"/>
    <property type="evidence" value="ECO:0007669"/>
    <property type="project" value="TreeGrafter"/>
</dbReference>
<dbReference type="Gene3D" id="1.10.1670.10">
    <property type="entry name" value="Helix-hairpin-Helix base-excision DNA repair enzymes (C-terminal)"/>
    <property type="match status" value="1"/>
</dbReference>
<dbReference type="InterPro" id="IPR023170">
    <property type="entry name" value="HhH_base_excis_C"/>
</dbReference>
<dbReference type="GO" id="GO:0006298">
    <property type="term" value="P:mismatch repair"/>
    <property type="evidence" value="ECO:0007669"/>
    <property type="project" value="TreeGrafter"/>
</dbReference>
<dbReference type="InterPro" id="IPR000445">
    <property type="entry name" value="HhH_motif"/>
</dbReference>
<dbReference type="GO" id="GO:0051539">
    <property type="term" value="F:4 iron, 4 sulfur cluster binding"/>
    <property type="evidence" value="ECO:0007669"/>
    <property type="project" value="UniProtKB-KW"/>
</dbReference>
<organism evidence="16 17">
    <name type="scientific">Calycomorphotria hydatis</name>
    <dbReference type="NCBI Taxonomy" id="2528027"/>
    <lineage>
        <taxon>Bacteria</taxon>
        <taxon>Pseudomonadati</taxon>
        <taxon>Planctomycetota</taxon>
        <taxon>Planctomycetia</taxon>
        <taxon>Planctomycetales</taxon>
        <taxon>Planctomycetaceae</taxon>
        <taxon>Calycomorphotria</taxon>
    </lineage>
</organism>
<dbReference type="Pfam" id="PF14815">
    <property type="entry name" value="NUDIX_4"/>
    <property type="match status" value="1"/>
</dbReference>
<dbReference type="InterPro" id="IPR044298">
    <property type="entry name" value="MIG/MutY"/>
</dbReference>
<dbReference type="GO" id="GO:0032357">
    <property type="term" value="F:oxidized purine DNA binding"/>
    <property type="evidence" value="ECO:0007669"/>
    <property type="project" value="TreeGrafter"/>
</dbReference>
<dbReference type="CDD" id="cd00056">
    <property type="entry name" value="ENDO3c"/>
    <property type="match status" value="1"/>
</dbReference>
<dbReference type="RefSeq" id="WP_231734088.1">
    <property type="nucleotide sequence ID" value="NZ_CP036316.1"/>
</dbReference>
<reference evidence="16 17" key="1">
    <citation type="submission" date="2019-02" db="EMBL/GenBank/DDBJ databases">
        <title>Deep-cultivation of Planctomycetes and their phenomic and genomic characterization uncovers novel biology.</title>
        <authorList>
            <person name="Wiegand S."/>
            <person name="Jogler M."/>
            <person name="Boedeker C."/>
            <person name="Pinto D."/>
            <person name="Vollmers J."/>
            <person name="Rivas-Marin E."/>
            <person name="Kohn T."/>
            <person name="Peeters S.H."/>
            <person name="Heuer A."/>
            <person name="Rast P."/>
            <person name="Oberbeckmann S."/>
            <person name="Bunk B."/>
            <person name="Jeske O."/>
            <person name="Meyerdierks A."/>
            <person name="Storesund J.E."/>
            <person name="Kallscheuer N."/>
            <person name="Luecker S."/>
            <person name="Lage O.M."/>
            <person name="Pohl T."/>
            <person name="Merkel B.J."/>
            <person name="Hornburger P."/>
            <person name="Mueller R.-W."/>
            <person name="Bruemmer F."/>
            <person name="Labrenz M."/>
            <person name="Spormann A.M."/>
            <person name="Op den Camp H."/>
            <person name="Overmann J."/>
            <person name="Amann R."/>
            <person name="Jetten M.S.M."/>
            <person name="Mascher T."/>
            <person name="Medema M.H."/>
            <person name="Devos D.P."/>
            <person name="Kaster A.-K."/>
            <person name="Ovreas L."/>
            <person name="Rohde M."/>
            <person name="Galperin M.Y."/>
            <person name="Jogler C."/>
        </authorList>
    </citation>
    <scope>NUCLEOTIDE SEQUENCE [LARGE SCALE GENOMIC DNA]</scope>
    <source>
        <strain evidence="16 17">V22</strain>
    </source>
</reference>
<dbReference type="InterPro" id="IPR015797">
    <property type="entry name" value="NUDIX_hydrolase-like_dom_sf"/>
</dbReference>
<dbReference type="Gene3D" id="1.10.340.30">
    <property type="entry name" value="Hypothetical protein, domain 2"/>
    <property type="match status" value="1"/>
</dbReference>
<protein>
    <recommendedName>
        <fullName evidence="6">Adenine DNA glycosylase</fullName>
        <ecNumber evidence="5">3.2.2.31</ecNumber>
    </recommendedName>
</protein>
<keyword evidence="11" id="KW-0408">Iron</keyword>
<evidence type="ECO:0000256" key="9">
    <source>
        <dbReference type="ARBA" id="ARBA00022763"/>
    </source>
</evidence>
<evidence type="ECO:0000313" key="16">
    <source>
        <dbReference type="EMBL" id="QDT66597.1"/>
    </source>
</evidence>
<evidence type="ECO:0000256" key="7">
    <source>
        <dbReference type="ARBA" id="ARBA00022485"/>
    </source>
</evidence>
<keyword evidence="8" id="KW-0479">Metal-binding</keyword>
<dbReference type="InterPro" id="IPR029119">
    <property type="entry name" value="MutY_C"/>
</dbReference>
<dbReference type="KEGG" id="chya:V22_38670"/>
<dbReference type="InterPro" id="IPR003265">
    <property type="entry name" value="HhH-GPD_domain"/>
</dbReference>
<evidence type="ECO:0000256" key="5">
    <source>
        <dbReference type="ARBA" id="ARBA00012045"/>
    </source>
</evidence>